<dbReference type="InParanoid" id="A0A1Z5JQH9"/>
<evidence type="ECO:0000313" key="3">
    <source>
        <dbReference type="EMBL" id="GAX16031.1"/>
    </source>
</evidence>
<feature type="compositionally biased region" description="Polar residues" evidence="1">
    <location>
        <begin position="1"/>
        <end position="11"/>
    </location>
</feature>
<reference evidence="3 4" key="1">
    <citation type="journal article" date="2015" name="Plant Cell">
        <title>Oil accumulation by the oleaginous diatom Fistulifera solaris as revealed by the genome and transcriptome.</title>
        <authorList>
            <person name="Tanaka T."/>
            <person name="Maeda Y."/>
            <person name="Veluchamy A."/>
            <person name="Tanaka M."/>
            <person name="Abida H."/>
            <person name="Marechal E."/>
            <person name="Bowler C."/>
            <person name="Muto M."/>
            <person name="Sunaga Y."/>
            <person name="Tanaka M."/>
            <person name="Yoshino T."/>
            <person name="Taniguchi T."/>
            <person name="Fukuda Y."/>
            <person name="Nemoto M."/>
            <person name="Matsumoto M."/>
            <person name="Wong P.S."/>
            <person name="Aburatani S."/>
            <person name="Fujibuchi W."/>
        </authorList>
    </citation>
    <scope>NUCLEOTIDE SEQUENCE [LARGE SCALE GENOMIC DNA]</scope>
    <source>
        <strain evidence="3 4">JPCC DA0580</strain>
    </source>
</reference>
<sequence>MLNASIDTMNHSIDFDSHPSTTENEEMKALPASFKPGNRDVICARGHKAFNHPGNQHFRSLIESYIHDYEKAVTKLDKSAIVSKVVEDIRSASPEGGFVKIEGGRWYEVGDHNAREKTGQNFRNLLHLKYKSSTKSKTIRRQKSQQMIAEVRRVSAESLAGVNGGLYNQPSVNSHFDQVNQILLGQIKSNSSSAMGRMPQFAHLAYGSRFAPLFQQYFNGTPLTVQRVAHMNGTMNLNSCNTQPQQSEAPQNIPPPAFESLQSDFSRSMLADFLDSELGPIDDIFDEDGEAVVPIKPTSNKKVHDLINMP</sequence>
<dbReference type="AlphaFoldDB" id="A0A1Z5JQH9"/>
<feature type="domain" description="DUF6824" evidence="2">
    <location>
        <begin position="40"/>
        <end position="124"/>
    </location>
</feature>
<comment type="caution">
    <text evidence="3">The sequence shown here is derived from an EMBL/GenBank/DDBJ whole genome shotgun (WGS) entry which is preliminary data.</text>
</comment>
<proteinExistence type="predicted"/>
<keyword evidence="4" id="KW-1185">Reference proteome</keyword>
<evidence type="ECO:0000256" key="1">
    <source>
        <dbReference type="SAM" id="MobiDB-lite"/>
    </source>
</evidence>
<dbReference type="EMBL" id="BDSP01000100">
    <property type="protein sequence ID" value="GAX16031.1"/>
    <property type="molecule type" value="Genomic_DNA"/>
</dbReference>
<dbReference type="Pfam" id="PF20710">
    <property type="entry name" value="DUF6824"/>
    <property type="match status" value="1"/>
</dbReference>
<evidence type="ECO:0000313" key="4">
    <source>
        <dbReference type="Proteomes" id="UP000198406"/>
    </source>
</evidence>
<name>A0A1Z5JQH9_FISSO</name>
<dbReference type="OrthoDB" id="48019at2759"/>
<organism evidence="3 4">
    <name type="scientific">Fistulifera solaris</name>
    <name type="common">Oleaginous diatom</name>
    <dbReference type="NCBI Taxonomy" id="1519565"/>
    <lineage>
        <taxon>Eukaryota</taxon>
        <taxon>Sar</taxon>
        <taxon>Stramenopiles</taxon>
        <taxon>Ochrophyta</taxon>
        <taxon>Bacillariophyta</taxon>
        <taxon>Bacillariophyceae</taxon>
        <taxon>Bacillariophycidae</taxon>
        <taxon>Naviculales</taxon>
        <taxon>Naviculaceae</taxon>
        <taxon>Fistulifera</taxon>
    </lineage>
</organism>
<gene>
    <name evidence="3" type="ORF">FisN_22Hh111</name>
</gene>
<dbReference type="Proteomes" id="UP000198406">
    <property type="component" value="Unassembled WGS sequence"/>
</dbReference>
<protein>
    <recommendedName>
        <fullName evidence="2">DUF6824 domain-containing protein</fullName>
    </recommendedName>
</protein>
<dbReference type="InterPro" id="IPR049227">
    <property type="entry name" value="DUF6824"/>
</dbReference>
<accession>A0A1Z5JQH9</accession>
<evidence type="ECO:0000259" key="2">
    <source>
        <dbReference type="Pfam" id="PF20710"/>
    </source>
</evidence>
<feature type="region of interest" description="Disordered" evidence="1">
    <location>
        <begin position="1"/>
        <end position="21"/>
    </location>
</feature>